<proteinExistence type="predicted"/>
<dbReference type="RefSeq" id="WP_103427407.1">
    <property type="nucleotide sequence ID" value="NZ_CP026309.1"/>
</dbReference>
<dbReference type="OrthoDB" id="205738at2157"/>
<sequence length="100" mass="11909">MPEERPSPAVERLSLSREEQWTLHDVLRDHLEAGDERSEDADATDCRAAFERLDDGRLRFTRAQLETMRRTLARAHHRRRWEVERPQLEGLLHRISRALE</sequence>
<dbReference type="EMBL" id="CP026309">
    <property type="protein sequence ID" value="AUV83718.1"/>
    <property type="molecule type" value="Genomic_DNA"/>
</dbReference>
<dbReference type="AlphaFoldDB" id="A0A2I8VP73"/>
<dbReference type="Proteomes" id="UP000236584">
    <property type="component" value="Chromosome"/>
</dbReference>
<name>A0A2I8VP73_9EURY</name>
<dbReference type="InterPro" id="IPR057175">
    <property type="entry name" value="DUF7853"/>
</dbReference>
<reference evidence="1 2" key="1">
    <citation type="submission" date="2018-01" db="EMBL/GenBank/DDBJ databases">
        <title>Complete genome sequence of Salinigranum rubrum GX10T, an extremely halophilic archaeon isolated from a marine solar saltern.</title>
        <authorList>
            <person name="Han S."/>
        </authorList>
    </citation>
    <scope>NUCLEOTIDE SEQUENCE [LARGE SCALE GENOMIC DNA]</scope>
    <source>
        <strain evidence="1 2">GX10</strain>
    </source>
</reference>
<dbReference type="KEGG" id="srub:C2R22_20420"/>
<protein>
    <submittedName>
        <fullName evidence="1">Uncharacterized protein</fullName>
    </submittedName>
</protein>
<dbReference type="Pfam" id="PF25251">
    <property type="entry name" value="DUF7853"/>
    <property type="match status" value="1"/>
</dbReference>
<keyword evidence="2" id="KW-1185">Reference proteome</keyword>
<accession>A0A2I8VP73</accession>
<gene>
    <name evidence="1" type="ORF">C2R22_20420</name>
</gene>
<evidence type="ECO:0000313" key="2">
    <source>
        <dbReference type="Proteomes" id="UP000236584"/>
    </source>
</evidence>
<dbReference type="GeneID" id="35594510"/>
<organism evidence="1 2">
    <name type="scientific">Salinigranum rubrum</name>
    <dbReference type="NCBI Taxonomy" id="755307"/>
    <lineage>
        <taxon>Archaea</taxon>
        <taxon>Methanobacteriati</taxon>
        <taxon>Methanobacteriota</taxon>
        <taxon>Stenosarchaea group</taxon>
        <taxon>Halobacteria</taxon>
        <taxon>Halobacteriales</taxon>
        <taxon>Haloferacaceae</taxon>
        <taxon>Salinigranum</taxon>
    </lineage>
</organism>
<evidence type="ECO:0000313" key="1">
    <source>
        <dbReference type="EMBL" id="AUV83718.1"/>
    </source>
</evidence>